<dbReference type="EMBL" id="CP012670">
    <property type="protein sequence ID" value="AUX22378.1"/>
    <property type="molecule type" value="Genomic_DNA"/>
</dbReference>
<name>A0A4P2Q0D6_SORCE</name>
<dbReference type="InterPro" id="IPR023203">
    <property type="entry name" value="TTHA0068_sf"/>
</dbReference>
<proteinExistence type="predicted"/>
<dbReference type="OrthoDB" id="5500203at2"/>
<dbReference type="RefSeq" id="WP_129347551.1">
    <property type="nucleotide sequence ID" value="NZ_CP012670.1"/>
</dbReference>
<organism evidence="2 3">
    <name type="scientific">Sorangium cellulosum</name>
    <name type="common">Polyangium cellulosum</name>
    <dbReference type="NCBI Taxonomy" id="56"/>
    <lineage>
        <taxon>Bacteria</taxon>
        <taxon>Pseudomonadati</taxon>
        <taxon>Myxococcota</taxon>
        <taxon>Polyangia</taxon>
        <taxon>Polyangiales</taxon>
        <taxon>Polyangiaceae</taxon>
        <taxon>Sorangium</taxon>
    </lineage>
</organism>
<sequence length="142" mass="15380">MTSPADELETIVQRGLAAYRAGLFYEAHELWEVGWRAEPHPARRAFLQGLILVAAAMHKLTRMRSPSGAVRLLSKAHARLAGVPDGMGGVDVGLLRDDLDRAARAIERRAREGRTELDASVLPRMEAAGERASAPGDECPTA</sequence>
<dbReference type="Gene3D" id="1.10.3450.10">
    <property type="entry name" value="TTHA0068-like"/>
    <property type="match status" value="1"/>
</dbReference>
<evidence type="ECO:0008006" key="4">
    <source>
        <dbReference type="Google" id="ProtNLM"/>
    </source>
</evidence>
<feature type="region of interest" description="Disordered" evidence="1">
    <location>
        <begin position="117"/>
        <end position="142"/>
    </location>
</feature>
<dbReference type="Pfam" id="PF03745">
    <property type="entry name" value="DUF309"/>
    <property type="match status" value="1"/>
</dbReference>
<dbReference type="AlphaFoldDB" id="A0A4P2Q0D6"/>
<evidence type="ECO:0000313" key="2">
    <source>
        <dbReference type="EMBL" id="AUX22378.1"/>
    </source>
</evidence>
<gene>
    <name evidence="2" type="ORF">SOCEGT47_028790</name>
</gene>
<dbReference type="Proteomes" id="UP000295781">
    <property type="component" value="Chromosome"/>
</dbReference>
<reference evidence="2 3" key="1">
    <citation type="submission" date="2015-09" db="EMBL/GenBank/DDBJ databases">
        <title>Sorangium comparison.</title>
        <authorList>
            <person name="Zaburannyi N."/>
            <person name="Bunk B."/>
            <person name="Overmann J."/>
            <person name="Mueller R."/>
        </authorList>
    </citation>
    <scope>NUCLEOTIDE SEQUENCE [LARGE SCALE GENOMIC DNA]</scope>
    <source>
        <strain evidence="2 3">So ceGT47</strain>
    </source>
</reference>
<dbReference type="InterPro" id="IPR005500">
    <property type="entry name" value="DUF309"/>
</dbReference>
<protein>
    <recommendedName>
        <fullName evidence="4">DUF309 domain-containing protein</fullName>
    </recommendedName>
</protein>
<accession>A0A4P2Q0D6</accession>
<evidence type="ECO:0000313" key="3">
    <source>
        <dbReference type="Proteomes" id="UP000295781"/>
    </source>
</evidence>
<evidence type="ECO:0000256" key="1">
    <source>
        <dbReference type="SAM" id="MobiDB-lite"/>
    </source>
</evidence>
<dbReference type="SUPFAM" id="SSF140663">
    <property type="entry name" value="TTHA0068-like"/>
    <property type="match status" value="1"/>
</dbReference>